<organism evidence="4 5">
    <name type="scientific">Sphaerobacter thermophilus (strain ATCC 49802 / DSM 20745 / KCCM 41009 / NCIMB 13125 / S 6022)</name>
    <dbReference type="NCBI Taxonomy" id="479434"/>
    <lineage>
        <taxon>Bacteria</taxon>
        <taxon>Pseudomonadati</taxon>
        <taxon>Thermomicrobiota</taxon>
        <taxon>Thermomicrobia</taxon>
        <taxon>Sphaerobacterales</taxon>
        <taxon>Sphaerobacterineae</taxon>
        <taxon>Sphaerobacteraceae</taxon>
        <taxon>Sphaerobacter</taxon>
    </lineage>
</organism>
<evidence type="ECO:0000313" key="5">
    <source>
        <dbReference type="Proteomes" id="UP000002027"/>
    </source>
</evidence>
<proteinExistence type="predicted"/>
<name>D1C813_SPHTD</name>
<dbReference type="HOGENOM" id="CLU_000022_59_0_0"/>
<dbReference type="GO" id="GO:0016878">
    <property type="term" value="F:acid-thiol ligase activity"/>
    <property type="evidence" value="ECO:0007669"/>
    <property type="project" value="UniProtKB-ARBA"/>
</dbReference>
<dbReference type="Pfam" id="PF00501">
    <property type="entry name" value="AMP-binding"/>
    <property type="match status" value="1"/>
</dbReference>
<dbReference type="eggNOG" id="COG0318">
    <property type="taxonomic scope" value="Bacteria"/>
</dbReference>
<dbReference type="PANTHER" id="PTHR43767:SF1">
    <property type="entry name" value="NONRIBOSOMAL PEPTIDE SYNTHASE PES1 (EUROFUNG)-RELATED"/>
    <property type="match status" value="1"/>
</dbReference>
<dbReference type="EMBL" id="CP001824">
    <property type="protein sequence ID" value="ACZ39956.1"/>
    <property type="molecule type" value="Genomic_DNA"/>
</dbReference>
<keyword evidence="4" id="KW-0436">Ligase</keyword>
<dbReference type="AlphaFoldDB" id="D1C813"/>
<dbReference type="InterPro" id="IPR017529">
    <property type="entry name" value="AcylCoA_ligase_PEP_1"/>
</dbReference>
<keyword evidence="1" id="KW-1133">Transmembrane helix</keyword>
<dbReference type="Pfam" id="PF13193">
    <property type="entry name" value="AMP-binding_C"/>
    <property type="match status" value="1"/>
</dbReference>
<keyword evidence="1" id="KW-0812">Transmembrane</keyword>
<dbReference type="InterPro" id="IPR020845">
    <property type="entry name" value="AMP-binding_CS"/>
</dbReference>
<evidence type="ECO:0000313" key="4">
    <source>
        <dbReference type="EMBL" id="ACZ39956.1"/>
    </source>
</evidence>
<dbReference type="InterPro" id="IPR025110">
    <property type="entry name" value="AMP-bd_C"/>
</dbReference>
<evidence type="ECO:0000256" key="1">
    <source>
        <dbReference type="SAM" id="Phobius"/>
    </source>
</evidence>
<dbReference type="STRING" id="479434.Sthe_2541"/>
<dbReference type="KEGG" id="sti:Sthe_2541"/>
<dbReference type="InterPro" id="IPR042099">
    <property type="entry name" value="ANL_N_sf"/>
</dbReference>
<feature type="domain" description="AMP-dependent synthetase/ligase" evidence="2">
    <location>
        <begin position="15"/>
        <end position="374"/>
    </location>
</feature>
<keyword evidence="5" id="KW-1185">Reference proteome</keyword>
<reference evidence="5" key="1">
    <citation type="submission" date="2009-11" db="EMBL/GenBank/DDBJ databases">
        <title>The complete chromosome 2 of Sphaerobacter thermophilus DSM 20745.</title>
        <authorList>
            <person name="Lucas S."/>
            <person name="Copeland A."/>
            <person name="Lapidus A."/>
            <person name="Glavina del Rio T."/>
            <person name="Dalin E."/>
            <person name="Tice H."/>
            <person name="Bruce D."/>
            <person name="Goodwin L."/>
            <person name="Pitluck S."/>
            <person name="Kyrpides N."/>
            <person name="Mavromatis K."/>
            <person name="Ivanova N."/>
            <person name="Mikhailova N."/>
            <person name="LaButti K.M."/>
            <person name="Clum A."/>
            <person name="Sun H.I."/>
            <person name="Brettin T."/>
            <person name="Detter J.C."/>
            <person name="Han C."/>
            <person name="Larimer F."/>
            <person name="Land M."/>
            <person name="Hauser L."/>
            <person name="Markowitz V."/>
            <person name="Cheng J.F."/>
            <person name="Hugenholtz P."/>
            <person name="Woyke T."/>
            <person name="Wu D."/>
            <person name="Steenblock K."/>
            <person name="Schneider S."/>
            <person name="Pukall R."/>
            <person name="Goeker M."/>
            <person name="Klenk H.P."/>
            <person name="Eisen J.A."/>
        </authorList>
    </citation>
    <scope>NUCLEOTIDE SEQUENCE [LARGE SCALE GENOMIC DNA]</scope>
    <source>
        <strain evidence="5">ATCC 49802 / DSM 20745 / S 6022</strain>
    </source>
</reference>
<evidence type="ECO:0000259" key="2">
    <source>
        <dbReference type="Pfam" id="PF00501"/>
    </source>
</evidence>
<accession>D1C813</accession>
<dbReference type="Gene3D" id="3.40.50.12780">
    <property type="entry name" value="N-terminal domain of ligase-like"/>
    <property type="match status" value="1"/>
</dbReference>
<protein>
    <submittedName>
        <fullName evidence="4">Acyl-CoA ligase (AMP-forming), exosortase system type 1 associated</fullName>
    </submittedName>
</protein>
<dbReference type="NCBIfam" id="TIGR03098">
    <property type="entry name" value="ligase_PEP_1"/>
    <property type="match status" value="1"/>
</dbReference>
<dbReference type="RefSeq" id="WP_012872996.1">
    <property type="nucleotide sequence ID" value="NC_013524.1"/>
</dbReference>
<dbReference type="InParanoid" id="D1C813"/>
<evidence type="ECO:0000259" key="3">
    <source>
        <dbReference type="Pfam" id="PF13193"/>
    </source>
</evidence>
<reference evidence="4 5" key="2">
    <citation type="journal article" date="2010" name="Stand. Genomic Sci.">
        <title>Complete genome sequence of Desulfohalobium retbaense type strain (HR(100)).</title>
        <authorList>
            <person name="Spring S."/>
            <person name="Nolan M."/>
            <person name="Lapidus A."/>
            <person name="Glavina Del Rio T."/>
            <person name="Copeland A."/>
            <person name="Tice H."/>
            <person name="Cheng J.F."/>
            <person name="Lucas S."/>
            <person name="Land M."/>
            <person name="Chen F."/>
            <person name="Bruce D."/>
            <person name="Goodwin L."/>
            <person name="Pitluck S."/>
            <person name="Ivanova N."/>
            <person name="Mavromatis K."/>
            <person name="Mikhailova N."/>
            <person name="Pati A."/>
            <person name="Chen A."/>
            <person name="Palaniappan K."/>
            <person name="Hauser L."/>
            <person name="Chang Y.J."/>
            <person name="Jeffries C.D."/>
            <person name="Munk C."/>
            <person name="Kiss H."/>
            <person name="Chain P."/>
            <person name="Han C."/>
            <person name="Brettin T."/>
            <person name="Detter J.C."/>
            <person name="Schuler E."/>
            <person name="Goker M."/>
            <person name="Rohde M."/>
            <person name="Bristow J."/>
            <person name="Eisen J.A."/>
            <person name="Markowitz V."/>
            <person name="Hugenholtz P."/>
            <person name="Kyrpides N.C."/>
            <person name="Klenk H.P."/>
        </authorList>
    </citation>
    <scope>NUCLEOTIDE SEQUENCE [LARGE SCALE GENOMIC DNA]</scope>
    <source>
        <strain evidence="5">ATCC 49802 / DSM 20745 / S 6022</strain>
    </source>
</reference>
<dbReference type="PROSITE" id="PS00455">
    <property type="entry name" value="AMP_BINDING"/>
    <property type="match status" value="1"/>
</dbReference>
<dbReference type="InterPro" id="IPR045851">
    <property type="entry name" value="AMP-bd_C_sf"/>
</dbReference>
<keyword evidence="1" id="KW-0472">Membrane</keyword>
<feature type="transmembrane region" description="Helical" evidence="1">
    <location>
        <begin position="68"/>
        <end position="87"/>
    </location>
</feature>
<dbReference type="InterPro" id="IPR050237">
    <property type="entry name" value="ATP-dep_AMP-bd_enzyme"/>
</dbReference>
<dbReference type="OrthoDB" id="9781737at2"/>
<dbReference type="SUPFAM" id="SSF56801">
    <property type="entry name" value="Acetyl-CoA synthetase-like"/>
    <property type="match status" value="1"/>
</dbReference>
<dbReference type="PANTHER" id="PTHR43767">
    <property type="entry name" value="LONG-CHAIN-FATTY-ACID--COA LIGASE"/>
    <property type="match status" value="1"/>
</dbReference>
<dbReference type="InterPro" id="IPR000873">
    <property type="entry name" value="AMP-dep_synth/lig_dom"/>
</dbReference>
<gene>
    <name evidence="4" type="ordered locus">Sthe_2541</name>
</gene>
<sequence length="524" mass="57188">MTHRAVFTLHDMARNAAERDPSGIAIVSGSDRYTFADLLGAAEAMAAALVEHGVRLGDRVAIYAEKSFVAVAAMVAASLAGAAYVNVNPLLRARQALHILRDCDVRLVIGDADKLAALGEEAPERAFVIGDKVPDVPRAGGWLTVAEVLRGEHGRAALPRVQEHDMATIIYTSGSTGLPKGVVFSQRNVVVGAEIVATYLENTSDDRILSVLPFSFDYGMNQFTTALLVGATLVLQRSAFPADVIRSLREYEITGLAGVPPLWGLLVQMGRELEERPLTSLRYITNSGGQVPAAHVAELRRLLPTTKIYLMYGLTEAFRSTYLPPDERDRGPACIGKPIPNTDIWVLNEKNEHCAPGEIGELVHRGPTVSLGYWNRPEDTAERFRPNPFAPPGLPHPEWVVYSGDLVWRDEDGFLHFVGRKDNLIKTQGYRVSPEEVEDVLIGTGLVQEACAFGMPDPDHGQHIVAVVVPRGDQEVSADEVRRACVRQAPPYMVPKVIQIHQGILPRTPSGKIDRQAVRDAYAG</sequence>
<dbReference type="Proteomes" id="UP000002027">
    <property type="component" value="Chromosome 2"/>
</dbReference>
<feature type="domain" description="AMP-binding enzyme C-terminal" evidence="3">
    <location>
        <begin position="436"/>
        <end position="512"/>
    </location>
</feature>
<dbReference type="Gene3D" id="3.30.300.30">
    <property type="match status" value="1"/>
</dbReference>